<dbReference type="PIRSF" id="PIRSF034961">
    <property type="entry name" value="UCP034961_SH3_2"/>
    <property type="match status" value="1"/>
</dbReference>
<dbReference type="KEGG" id="vih:AB0763_07155"/>
<evidence type="ECO:0000313" key="3">
    <source>
        <dbReference type="EMBL" id="XDK24017.1"/>
    </source>
</evidence>
<reference evidence="3" key="1">
    <citation type="submission" date="2024-07" db="EMBL/GenBank/DDBJ databases">
        <title>Genome Analysis of a Potential Novel Vibrio Species Secreting pH- and Thermo-stable Alginate Lyase and its Application in Producing Alginate Oligosaccharides.</title>
        <authorList>
            <person name="Huang H."/>
            <person name="Bao K."/>
        </authorList>
    </citation>
    <scope>NUCLEOTIDE SEQUENCE</scope>
    <source>
        <strain evidence="3">HB236076</strain>
    </source>
</reference>
<keyword evidence="1" id="KW-0728">SH3 domain</keyword>
<dbReference type="Gene3D" id="2.30.30.40">
    <property type="entry name" value="SH3 Domains"/>
    <property type="match status" value="1"/>
</dbReference>
<name>A0AB39HBE1_9VIBR</name>
<dbReference type="Pfam" id="PF07653">
    <property type="entry name" value="SH3_2"/>
    <property type="match status" value="1"/>
</dbReference>
<dbReference type="InterPro" id="IPR014593">
    <property type="entry name" value="UCP034961_SH3_2"/>
</dbReference>
<protein>
    <submittedName>
        <fullName evidence="3">SH3 domain-containing protein</fullName>
    </submittedName>
</protein>
<evidence type="ECO:0000256" key="1">
    <source>
        <dbReference type="ARBA" id="ARBA00022443"/>
    </source>
</evidence>
<dbReference type="EMBL" id="CP162601">
    <property type="protein sequence ID" value="XDK24017.1"/>
    <property type="molecule type" value="Genomic_DNA"/>
</dbReference>
<sequence length="113" mass="13060">MEVIVIEEHISHYPNPLDLKAGEQLKLGRIDDEYPNWIFATTQSGVKGWVPVQYVERVKQSSVGLLTQDYDAYELNTILNEKLQVLFELNSWYRVSRSNGEIGWIPVHSVQEV</sequence>
<evidence type="ECO:0000259" key="2">
    <source>
        <dbReference type="PROSITE" id="PS50002"/>
    </source>
</evidence>
<feature type="domain" description="SH3" evidence="2">
    <location>
        <begin position="1"/>
        <end position="60"/>
    </location>
</feature>
<gene>
    <name evidence="3" type="ORF">AB0763_07155</name>
</gene>
<dbReference type="RefSeq" id="WP_306100065.1">
    <property type="nucleotide sequence ID" value="NZ_CP162601.1"/>
</dbReference>
<dbReference type="AlphaFoldDB" id="A0AB39HBE1"/>
<dbReference type="InterPro" id="IPR036028">
    <property type="entry name" value="SH3-like_dom_sf"/>
</dbReference>
<accession>A0AB39HBE1</accession>
<proteinExistence type="predicted"/>
<dbReference type="PROSITE" id="PS50002">
    <property type="entry name" value="SH3"/>
    <property type="match status" value="1"/>
</dbReference>
<dbReference type="InterPro" id="IPR001452">
    <property type="entry name" value="SH3_domain"/>
</dbReference>
<organism evidence="3">
    <name type="scientific">Vibrio sp. HB236076</name>
    <dbReference type="NCBI Taxonomy" id="3232307"/>
    <lineage>
        <taxon>Bacteria</taxon>
        <taxon>Pseudomonadati</taxon>
        <taxon>Pseudomonadota</taxon>
        <taxon>Gammaproteobacteria</taxon>
        <taxon>Vibrionales</taxon>
        <taxon>Vibrionaceae</taxon>
        <taxon>Vibrio</taxon>
    </lineage>
</organism>
<dbReference type="SUPFAM" id="SSF50044">
    <property type="entry name" value="SH3-domain"/>
    <property type="match status" value="2"/>
</dbReference>